<gene>
    <name evidence="1" type="ORF">FEK34_27850</name>
</gene>
<evidence type="ECO:0008006" key="3">
    <source>
        <dbReference type="Google" id="ProtNLM"/>
    </source>
</evidence>
<protein>
    <recommendedName>
        <fullName evidence="3">WXG100 family type VII secretion target</fullName>
    </recommendedName>
</protein>
<dbReference type="AlphaFoldDB" id="A0A5R8NAZ3"/>
<name>A0A5R8NAZ3_9NOCA</name>
<proteinExistence type="predicted"/>
<dbReference type="Proteomes" id="UP000306378">
    <property type="component" value="Unassembled WGS sequence"/>
</dbReference>
<reference evidence="1 2" key="1">
    <citation type="submission" date="2019-05" db="EMBL/GenBank/DDBJ databases">
        <title>Genomes sequences of two Nocardia cyriacigeorgica environmental isolates, type strains Nocardia asteroides ATCC 19247 and Nocardia cyriacigeorgica DSM 44484.</title>
        <authorList>
            <person name="Vautrin F."/>
            <person name="Bergeron E."/>
            <person name="Dubost A."/>
            <person name="Abrouk D."/>
            <person name="Rodriguez Nava V."/>
            <person name="Pujic P."/>
        </authorList>
    </citation>
    <scope>NUCLEOTIDE SEQUENCE [LARGE SCALE GENOMIC DNA]</scope>
    <source>
        <strain evidence="1 2">EML 446</strain>
    </source>
</reference>
<dbReference type="SUPFAM" id="SSF140453">
    <property type="entry name" value="EsxAB dimer-like"/>
    <property type="match status" value="1"/>
</dbReference>
<comment type="caution">
    <text evidence="1">The sequence shown here is derived from an EMBL/GenBank/DDBJ whole genome shotgun (WGS) entry which is preliminary data.</text>
</comment>
<dbReference type="EMBL" id="VBUT01000014">
    <property type="protein sequence ID" value="TLF72844.1"/>
    <property type="molecule type" value="Genomic_DNA"/>
</dbReference>
<sequence length="192" mass="20439">MLEHIEPLKKSYEELSGNPTIVESYSKSWKAISGELSTMSTNWQESIEKDVITWTGSAGDAYRSGAKDLLTAIDTAAAAAASLSQQMELASKMIAIVRDLIRDIIASLLGAAIGYTAELLVTAGAAAGHVIASFLAKFAKSCLDTMTYLKKLYDVLTSIGTYREPIAKVLQNVMSLVDSANSENAGQPAAQT</sequence>
<evidence type="ECO:0000313" key="2">
    <source>
        <dbReference type="Proteomes" id="UP000306378"/>
    </source>
</evidence>
<organism evidence="1 2">
    <name type="scientific">Nocardia cyriacigeorgica</name>
    <dbReference type="NCBI Taxonomy" id="135487"/>
    <lineage>
        <taxon>Bacteria</taxon>
        <taxon>Bacillati</taxon>
        <taxon>Actinomycetota</taxon>
        <taxon>Actinomycetes</taxon>
        <taxon>Mycobacteriales</taxon>
        <taxon>Nocardiaceae</taxon>
        <taxon>Nocardia</taxon>
    </lineage>
</organism>
<dbReference type="RefSeq" id="WP_138452684.1">
    <property type="nucleotide sequence ID" value="NZ_VBUT01000014.1"/>
</dbReference>
<dbReference type="InterPro" id="IPR036689">
    <property type="entry name" value="ESAT-6-like_sf"/>
</dbReference>
<accession>A0A5R8NAZ3</accession>
<evidence type="ECO:0000313" key="1">
    <source>
        <dbReference type="EMBL" id="TLF72844.1"/>
    </source>
</evidence>